<comment type="caution">
    <text evidence="2">The sequence shown here is derived from an EMBL/GenBank/DDBJ whole genome shotgun (WGS) entry which is preliminary data.</text>
</comment>
<feature type="region of interest" description="Disordered" evidence="1">
    <location>
        <begin position="1"/>
        <end position="20"/>
    </location>
</feature>
<keyword evidence="3" id="KW-1185">Reference proteome</keyword>
<evidence type="ECO:0000313" key="2">
    <source>
        <dbReference type="EMBL" id="KRZ11665.1"/>
    </source>
</evidence>
<reference evidence="2 3" key="1">
    <citation type="submission" date="2015-01" db="EMBL/GenBank/DDBJ databases">
        <title>Evolution of Trichinella species and genotypes.</title>
        <authorList>
            <person name="Korhonen P.K."/>
            <person name="Edoardo P."/>
            <person name="Giuseppe L.R."/>
            <person name="Gasser R.B."/>
        </authorList>
    </citation>
    <scope>NUCLEOTIDE SEQUENCE [LARGE SCALE GENOMIC DNA]</scope>
    <source>
        <strain evidence="2">ISS588</strain>
    </source>
</reference>
<sequence length="118" mass="13864">MMTSPQVKTNFKDSQNSETFKSNKFMQIKLKQSQQRNILKLKQEVTQIKKHRLETTTETKKPSFHDTGDTYTPPTNQRRQRHNEKYPSTPSPLMLTVRRTLFSGLEIVMRYGSSNPME</sequence>
<organism evidence="2 3">
    <name type="scientific">Trichinella pseudospiralis</name>
    <name type="common">Parasitic roundworm</name>
    <dbReference type="NCBI Taxonomy" id="6337"/>
    <lineage>
        <taxon>Eukaryota</taxon>
        <taxon>Metazoa</taxon>
        <taxon>Ecdysozoa</taxon>
        <taxon>Nematoda</taxon>
        <taxon>Enoplea</taxon>
        <taxon>Dorylaimia</taxon>
        <taxon>Trichinellida</taxon>
        <taxon>Trichinellidae</taxon>
        <taxon>Trichinella</taxon>
    </lineage>
</organism>
<name>A0A0V1HMM6_TRIPS</name>
<dbReference type="EMBL" id="JYDS01000350">
    <property type="protein sequence ID" value="KRZ11665.1"/>
    <property type="molecule type" value="Genomic_DNA"/>
</dbReference>
<gene>
    <name evidence="2" type="ORF">T4B_4097</name>
</gene>
<evidence type="ECO:0000256" key="1">
    <source>
        <dbReference type="SAM" id="MobiDB-lite"/>
    </source>
</evidence>
<feature type="region of interest" description="Disordered" evidence="1">
    <location>
        <begin position="51"/>
        <end position="92"/>
    </location>
</feature>
<proteinExistence type="predicted"/>
<protein>
    <submittedName>
        <fullName evidence="2">Uncharacterized protein</fullName>
    </submittedName>
</protein>
<evidence type="ECO:0000313" key="3">
    <source>
        <dbReference type="Proteomes" id="UP000054805"/>
    </source>
</evidence>
<dbReference type="AlphaFoldDB" id="A0A0V1HMM6"/>
<accession>A0A0V1HMM6</accession>
<dbReference type="Proteomes" id="UP000054805">
    <property type="component" value="Unassembled WGS sequence"/>
</dbReference>
<feature type="compositionally biased region" description="Basic and acidic residues" evidence="1">
    <location>
        <begin position="53"/>
        <end position="68"/>
    </location>
</feature>